<keyword evidence="1" id="KW-0812">Transmembrane</keyword>
<keyword evidence="4" id="KW-1185">Reference proteome</keyword>
<dbReference type="Proteomes" id="UP000297891">
    <property type="component" value="Unassembled WGS sequence"/>
</dbReference>
<dbReference type="InterPro" id="IPR005804">
    <property type="entry name" value="FA_desaturase_dom"/>
</dbReference>
<feature type="transmembrane region" description="Helical" evidence="1">
    <location>
        <begin position="15"/>
        <end position="34"/>
    </location>
</feature>
<feature type="transmembrane region" description="Helical" evidence="1">
    <location>
        <begin position="188"/>
        <end position="212"/>
    </location>
</feature>
<keyword evidence="1" id="KW-0472">Membrane</keyword>
<dbReference type="AlphaFoldDB" id="A0A2M9XX21"/>
<evidence type="ECO:0000259" key="2">
    <source>
        <dbReference type="Pfam" id="PF00487"/>
    </source>
</evidence>
<dbReference type="GO" id="GO:0006629">
    <property type="term" value="P:lipid metabolic process"/>
    <property type="evidence" value="ECO:0007669"/>
    <property type="project" value="InterPro"/>
</dbReference>
<sequence>MKTFVKIRNLIPGRINFVIQILIYLSYVSVFVFLRSTSLNHQTIICLVSLSFLLLTNYALLHEAAHGNYHKNPKLNAFGGRLAGFLFPISYTLVRVTHSKHHACNRTIYESFDLITKNDNRMIKYLQWYSILTGFFWPSAVLGNVLVALFPNARNWKVFKNRKSTMVMLEDLVPSDIPKIRWETTTYILIWSILFYSGLIHPTGIVILYFCFAINWSTRQYITHAYTQRKVVEGAFNLETSRWHELLLLNGNWDREHHEHPEFPWTLLPRLGKKRKTDISYLKQYWKMWLGPVHSKEPPPLPLPVERQF</sequence>
<feature type="domain" description="Fatty acid desaturase" evidence="2">
    <location>
        <begin position="46"/>
        <end position="277"/>
    </location>
</feature>
<protein>
    <submittedName>
        <fullName evidence="3">Fatty acid desaturase</fullName>
    </submittedName>
</protein>
<proteinExistence type="predicted"/>
<evidence type="ECO:0000313" key="3">
    <source>
        <dbReference type="EMBL" id="TGK92413.1"/>
    </source>
</evidence>
<dbReference type="EMBL" id="RQFP01000013">
    <property type="protein sequence ID" value="TGK92413.1"/>
    <property type="molecule type" value="Genomic_DNA"/>
</dbReference>
<feature type="transmembrane region" description="Helical" evidence="1">
    <location>
        <begin position="128"/>
        <end position="150"/>
    </location>
</feature>
<dbReference type="OrthoDB" id="9769653at2"/>
<comment type="caution">
    <text evidence="3">The sequence shown here is derived from an EMBL/GenBank/DDBJ whole genome shotgun (WGS) entry which is preliminary data.</text>
</comment>
<feature type="transmembrane region" description="Helical" evidence="1">
    <location>
        <begin position="40"/>
        <end position="61"/>
    </location>
</feature>
<gene>
    <name evidence="3" type="ORF">EHQ30_13230</name>
</gene>
<evidence type="ECO:0000313" key="4">
    <source>
        <dbReference type="Proteomes" id="UP000297891"/>
    </source>
</evidence>
<keyword evidence="1" id="KW-1133">Transmembrane helix</keyword>
<reference evidence="3" key="1">
    <citation type="journal article" date="2019" name="PLoS Negl. Trop. Dis.">
        <title>Revisiting the worldwide diversity of Leptospira species in the environment.</title>
        <authorList>
            <person name="Vincent A.T."/>
            <person name="Schiettekatte O."/>
            <person name="Bourhy P."/>
            <person name="Veyrier F.J."/>
            <person name="Picardeau M."/>
        </authorList>
    </citation>
    <scope>NUCLEOTIDE SEQUENCE [LARGE SCALE GENOMIC DNA]</scope>
    <source>
        <strain evidence="3">201800277</strain>
    </source>
</reference>
<organism evidence="3 4">
    <name type="scientific">Leptospira brenneri</name>
    <dbReference type="NCBI Taxonomy" id="2023182"/>
    <lineage>
        <taxon>Bacteria</taxon>
        <taxon>Pseudomonadati</taxon>
        <taxon>Spirochaetota</taxon>
        <taxon>Spirochaetia</taxon>
        <taxon>Leptospirales</taxon>
        <taxon>Leptospiraceae</taxon>
        <taxon>Leptospira</taxon>
    </lineage>
</organism>
<name>A0A2M9XX21_9LEPT</name>
<dbReference type="Pfam" id="PF00487">
    <property type="entry name" value="FA_desaturase"/>
    <property type="match status" value="1"/>
</dbReference>
<accession>A0A2M9XX21</accession>
<evidence type="ECO:0000256" key="1">
    <source>
        <dbReference type="SAM" id="Phobius"/>
    </source>
</evidence>
<dbReference type="CDD" id="cd01060">
    <property type="entry name" value="Membrane-FADS-like"/>
    <property type="match status" value="1"/>
</dbReference>